<comment type="caution">
    <text evidence="3">The sequence shown here is derived from an EMBL/GenBank/DDBJ whole genome shotgun (WGS) entry which is preliminary data.</text>
</comment>
<keyword evidence="2" id="KW-0732">Signal</keyword>
<protein>
    <submittedName>
        <fullName evidence="3">Uncharacterized protein</fullName>
    </submittedName>
</protein>
<gene>
    <name evidence="3" type="ORF">QNI16_14955</name>
</gene>
<name>A0AAE3QM05_9BACT</name>
<feature type="signal peptide" evidence="2">
    <location>
        <begin position="1"/>
        <end position="27"/>
    </location>
</feature>
<evidence type="ECO:0000256" key="1">
    <source>
        <dbReference type="SAM" id="MobiDB-lite"/>
    </source>
</evidence>
<reference evidence="3" key="1">
    <citation type="submission" date="2023-05" db="EMBL/GenBank/DDBJ databases">
        <authorList>
            <person name="Zhang X."/>
        </authorList>
    </citation>
    <scope>NUCLEOTIDE SEQUENCE</scope>
    <source>
        <strain evidence="3">YF14B1</strain>
    </source>
</reference>
<dbReference type="AlphaFoldDB" id="A0AAE3QM05"/>
<feature type="region of interest" description="Disordered" evidence="1">
    <location>
        <begin position="27"/>
        <end position="49"/>
    </location>
</feature>
<proteinExistence type="predicted"/>
<sequence length="113" mass="12972">MFRIVNLFRASFLAVALTFIIVFQSKAQQTAPEKKDDKPATEQKQESSFGNVMLKLGKGLMKEVSRRLNLEETEIITVKKETSEDGREKYRVNTGKFSFTVRKKNKQDTTGHK</sequence>
<accession>A0AAE3QM05</accession>
<evidence type="ECO:0000256" key="2">
    <source>
        <dbReference type="SAM" id="SignalP"/>
    </source>
</evidence>
<feature type="compositionally biased region" description="Basic and acidic residues" evidence="1">
    <location>
        <begin position="32"/>
        <end position="45"/>
    </location>
</feature>
<organism evidence="3 4">
    <name type="scientific">Xanthocytophaga flava</name>
    <dbReference type="NCBI Taxonomy" id="3048013"/>
    <lineage>
        <taxon>Bacteria</taxon>
        <taxon>Pseudomonadati</taxon>
        <taxon>Bacteroidota</taxon>
        <taxon>Cytophagia</taxon>
        <taxon>Cytophagales</taxon>
        <taxon>Rhodocytophagaceae</taxon>
        <taxon>Xanthocytophaga</taxon>
    </lineage>
</organism>
<evidence type="ECO:0000313" key="3">
    <source>
        <dbReference type="EMBL" id="MDJ1481797.1"/>
    </source>
</evidence>
<dbReference type="RefSeq" id="WP_313980066.1">
    <property type="nucleotide sequence ID" value="NZ_JASJOS010000006.1"/>
</dbReference>
<evidence type="ECO:0000313" key="4">
    <source>
        <dbReference type="Proteomes" id="UP001241110"/>
    </source>
</evidence>
<dbReference type="Proteomes" id="UP001241110">
    <property type="component" value="Unassembled WGS sequence"/>
</dbReference>
<dbReference type="EMBL" id="JASJOS010000006">
    <property type="protein sequence ID" value="MDJ1481797.1"/>
    <property type="molecule type" value="Genomic_DNA"/>
</dbReference>
<feature type="chain" id="PRO_5042285153" evidence="2">
    <location>
        <begin position="28"/>
        <end position="113"/>
    </location>
</feature>